<feature type="compositionally biased region" description="Low complexity" evidence="11">
    <location>
        <begin position="66"/>
        <end position="77"/>
    </location>
</feature>
<keyword evidence="3 10" id="KW-0812">Transmembrane</keyword>
<evidence type="ECO:0000256" key="6">
    <source>
        <dbReference type="ARBA" id="ARBA00023139"/>
    </source>
</evidence>
<reference evidence="13" key="1">
    <citation type="submission" date="2021-10" db="EMBL/GenBank/DDBJ databases">
        <title>De novo Genome Assembly of Clathrus columnatus (Basidiomycota, Fungi) Using Illumina and Nanopore Sequence Data.</title>
        <authorList>
            <person name="Ogiso-Tanaka E."/>
            <person name="Itagaki H."/>
            <person name="Hosoya T."/>
            <person name="Hosaka K."/>
        </authorList>
    </citation>
    <scope>NUCLEOTIDE SEQUENCE</scope>
    <source>
        <strain evidence="13">MO-923</strain>
    </source>
</reference>
<accession>A0AAV5AIR7</accession>
<evidence type="ECO:0000256" key="3">
    <source>
        <dbReference type="ARBA" id="ARBA00022692"/>
    </source>
</evidence>
<feature type="compositionally biased region" description="Basic and acidic residues" evidence="11">
    <location>
        <begin position="140"/>
        <end position="150"/>
    </location>
</feature>
<evidence type="ECO:0000256" key="7">
    <source>
        <dbReference type="ARBA" id="ARBA00023288"/>
    </source>
</evidence>
<sequence length="616" mass="66992">MSEEAGSPHLQPEAIPLPSTPTSPSHLQIPRLPPSPVRPTHASTPSSSSASTAASSSSKLRPVPQPLILSSSSPPNSSQLAAVVAVAPFVHQSELPSIATRRANSGMKSGRELLLPIGVTPKSGLPSDLGSPTSSTKTRTSLDKIVRRDGVTTTDKPVSPSSANIPLYSVSPRQARFAHNLMDNDGNVPPRSPRSIRSRHSAQSLVPPSPSRSAMMVPVPGTATSEHFPPSPQSPDEPRQVTKQASAASLNPPPPHIAVKSRQPSSKHPFSPHPPPGARPFVPHISKITGKPQRNYEDHPSKNRFFLNGRILTGGDTPIPFILSFTLVLGIAGTWFGTTAVWWWHNESPAVAIVGAYLCLLTISSMLATVRVPGKITHVFNKKALRDPGILPRDLDPDPPYPASSPSDGAPKMPLPREIRIRDGMSPRASHCKTCDNCVDGCDHHCQWVNNCVGRRNYTSFITFIVIANLTLALVIVTSALHLFNITRQDHVSFGRALHTTAGSAVVFALGIVVIWPLLSLLGYHIRLLLLNITTIEQLRNKYERQISEGPPQPMYNPFSFGKWYRNVAYLLCRPEGSTWIEASAIKLDDQRQINPGAYEDWDFIDRDETASMRKA</sequence>
<keyword evidence="5 10" id="KW-0472">Membrane</keyword>
<dbReference type="GO" id="GO:0016020">
    <property type="term" value="C:membrane"/>
    <property type="evidence" value="ECO:0007669"/>
    <property type="project" value="UniProtKB-SubCell"/>
</dbReference>
<organism evidence="13 14">
    <name type="scientific">Clathrus columnatus</name>
    <dbReference type="NCBI Taxonomy" id="1419009"/>
    <lineage>
        <taxon>Eukaryota</taxon>
        <taxon>Fungi</taxon>
        <taxon>Dikarya</taxon>
        <taxon>Basidiomycota</taxon>
        <taxon>Agaricomycotina</taxon>
        <taxon>Agaricomycetes</taxon>
        <taxon>Phallomycetidae</taxon>
        <taxon>Phallales</taxon>
        <taxon>Clathraceae</taxon>
        <taxon>Clathrus</taxon>
    </lineage>
</organism>
<evidence type="ECO:0000256" key="1">
    <source>
        <dbReference type="ARBA" id="ARBA00004141"/>
    </source>
</evidence>
<comment type="caution">
    <text evidence="13">The sequence shown here is derived from an EMBL/GenBank/DDBJ whole genome shotgun (WGS) entry which is preliminary data.</text>
</comment>
<dbReference type="Proteomes" id="UP001050691">
    <property type="component" value="Unassembled WGS sequence"/>
</dbReference>
<feature type="region of interest" description="Disordered" evidence="11">
    <location>
        <begin position="1"/>
        <end position="77"/>
    </location>
</feature>
<evidence type="ECO:0000256" key="8">
    <source>
        <dbReference type="ARBA" id="ARBA00023315"/>
    </source>
</evidence>
<comment type="subcellular location">
    <subcellularLocation>
        <location evidence="1">Membrane</location>
        <topology evidence="1">Multi-pass membrane protein</topology>
    </subcellularLocation>
</comment>
<dbReference type="InterPro" id="IPR039859">
    <property type="entry name" value="PFA4/ZDH16/20/ERF2-like"/>
</dbReference>
<dbReference type="EMBL" id="BPWL01000007">
    <property type="protein sequence ID" value="GJJ12583.1"/>
    <property type="molecule type" value="Genomic_DNA"/>
</dbReference>
<dbReference type="GO" id="GO:0005794">
    <property type="term" value="C:Golgi apparatus"/>
    <property type="evidence" value="ECO:0007669"/>
    <property type="project" value="TreeGrafter"/>
</dbReference>
<dbReference type="GO" id="GO:0019706">
    <property type="term" value="F:protein-cysteine S-palmitoyltransferase activity"/>
    <property type="evidence" value="ECO:0007669"/>
    <property type="project" value="UniProtKB-EC"/>
</dbReference>
<dbReference type="InterPro" id="IPR001594">
    <property type="entry name" value="Palmitoyltrfase_DHHC"/>
</dbReference>
<keyword evidence="2 10" id="KW-0808">Transferase</keyword>
<dbReference type="EC" id="2.3.1.225" evidence="10"/>
<feature type="compositionally biased region" description="Polar residues" evidence="11">
    <location>
        <begin position="151"/>
        <end position="164"/>
    </location>
</feature>
<evidence type="ECO:0000256" key="5">
    <source>
        <dbReference type="ARBA" id="ARBA00023136"/>
    </source>
</evidence>
<evidence type="ECO:0000259" key="12">
    <source>
        <dbReference type="Pfam" id="PF01529"/>
    </source>
</evidence>
<feature type="domain" description="Palmitoyltransferase DHHC" evidence="12">
    <location>
        <begin position="426"/>
        <end position="541"/>
    </location>
</feature>
<dbReference type="GO" id="GO:0005783">
    <property type="term" value="C:endoplasmic reticulum"/>
    <property type="evidence" value="ECO:0007669"/>
    <property type="project" value="TreeGrafter"/>
</dbReference>
<dbReference type="PANTHER" id="PTHR22883">
    <property type="entry name" value="ZINC FINGER DHHC DOMAIN CONTAINING PROTEIN"/>
    <property type="match status" value="1"/>
</dbReference>
<protein>
    <recommendedName>
        <fullName evidence="10">Palmitoyltransferase</fullName>
        <ecNumber evidence="10">2.3.1.225</ecNumber>
    </recommendedName>
</protein>
<evidence type="ECO:0000256" key="4">
    <source>
        <dbReference type="ARBA" id="ARBA00022989"/>
    </source>
</evidence>
<dbReference type="GO" id="GO:0006612">
    <property type="term" value="P:protein targeting to membrane"/>
    <property type="evidence" value="ECO:0007669"/>
    <property type="project" value="TreeGrafter"/>
</dbReference>
<evidence type="ECO:0000256" key="10">
    <source>
        <dbReference type="RuleBase" id="RU079119"/>
    </source>
</evidence>
<keyword evidence="6" id="KW-0564">Palmitate</keyword>
<feature type="transmembrane region" description="Helical" evidence="10">
    <location>
        <begin position="504"/>
        <end position="524"/>
    </location>
</feature>
<gene>
    <name evidence="13" type="ORF">Clacol_006826</name>
</gene>
<dbReference type="Pfam" id="PF01529">
    <property type="entry name" value="DHHC"/>
    <property type="match status" value="1"/>
</dbReference>
<evidence type="ECO:0000313" key="14">
    <source>
        <dbReference type="Proteomes" id="UP001050691"/>
    </source>
</evidence>
<feature type="compositionally biased region" description="Polar residues" evidence="11">
    <location>
        <begin position="130"/>
        <end position="139"/>
    </location>
</feature>
<feature type="region of interest" description="Disordered" evidence="11">
    <location>
        <begin position="390"/>
        <end position="415"/>
    </location>
</feature>
<keyword evidence="7" id="KW-0449">Lipoprotein</keyword>
<comment type="catalytic activity">
    <reaction evidence="9 10">
        <text>L-cysteinyl-[protein] + hexadecanoyl-CoA = S-hexadecanoyl-L-cysteinyl-[protein] + CoA</text>
        <dbReference type="Rhea" id="RHEA:36683"/>
        <dbReference type="Rhea" id="RHEA-COMP:10131"/>
        <dbReference type="Rhea" id="RHEA-COMP:11032"/>
        <dbReference type="ChEBI" id="CHEBI:29950"/>
        <dbReference type="ChEBI" id="CHEBI:57287"/>
        <dbReference type="ChEBI" id="CHEBI:57379"/>
        <dbReference type="ChEBI" id="CHEBI:74151"/>
        <dbReference type="EC" id="2.3.1.225"/>
    </reaction>
</comment>
<feature type="compositionally biased region" description="Low complexity" evidence="11">
    <location>
        <begin position="42"/>
        <end position="58"/>
    </location>
</feature>
<comment type="similarity">
    <text evidence="10">Belongs to the DHHC palmitoyltransferase family.</text>
</comment>
<dbReference type="PROSITE" id="PS50216">
    <property type="entry name" value="DHHC"/>
    <property type="match status" value="1"/>
</dbReference>
<proteinExistence type="inferred from homology"/>
<feature type="transmembrane region" description="Helical" evidence="10">
    <location>
        <begin position="350"/>
        <end position="370"/>
    </location>
</feature>
<evidence type="ECO:0000256" key="11">
    <source>
        <dbReference type="SAM" id="MobiDB-lite"/>
    </source>
</evidence>
<keyword evidence="14" id="KW-1185">Reference proteome</keyword>
<feature type="transmembrane region" description="Helical" evidence="10">
    <location>
        <begin position="319"/>
        <end position="344"/>
    </location>
</feature>
<evidence type="ECO:0000256" key="9">
    <source>
        <dbReference type="ARBA" id="ARBA00048048"/>
    </source>
</evidence>
<name>A0AAV5AIR7_9AGAM</name>
<dbReference type="AlphaFoldDB" id="A0AAV5AIR7"/>
<keyword evidence="8 10" id="KW-0012">Acyltransferase</keyword>
<comment type="domain">
    <text evidence="10">The DHHC domain is required for palmitoyltransferase activity.</text>
</comment>
<feature type="transmembrane region" description="Helical" evidence="10">
    <location>
        <begin position="461"/>
        <end position="484"/>
    </location>
</feature>
<feature type="region of interest" description="Disordered" evidence="11">
    <location>
        <begin position="180"/>
        <end position="299"/>
    </location>
</feature>
<evidence type="ECO:0000256" key="2">
    <source>
        <dbReference type="ARBA" id="ARBA00022679"/>
    </source>
</evidence>
<evidence type="ECO:0000313" key="13">
    <source>
        <dbReference type="EMBL" id="GJJ12583.1"/>
    </source>
</evidence>
<dbReference type="PANTHER" id="PTHR22883:SF488">
    <property type="entry name" value="PALMITOYLTRANSFERASE"/>
    <property type="match status" value="1"/>
</dbReference>
<feature type="region of interest" description="Disordered" evidence="11">
    <location>
        <begin position="117"/>
        <end position="167"/>
    </location>
</feature>
<keyword evidence="4 10" id="KW-1133">Transmembrane helix</keyword>